<reference evidence="1 2" key="1">
    <citation type="journal article" date="2015" name="Int. J. Syst. Evol. Microbiol.">
        <title>Mariniphaga sediminis sp. nov., isolated from coastal sediment.</title>
        <authorList>
            <person name="Wang F.Q."/>
            <person name="Shen Q.Y."/>
            <person name="Chen G.J."/>
            <person name="Du Z.J."/>
        </authorList>
    </citation>
    <scope>NUCLEOTIDE SEQUENCE [LARGE SCALE GENOMIC DNA]</scope>
    <source>
        <strain evidence="1 2">SY21</strain>
    </source>
</reference>
<protein>
    <submittedName>
        <fullName evidence="1">Thiol-disulfide oxidoreductase DCC family protein</fullName>
    </submittedName>
</protein>
<dbReference type="Proteomes" id="UP000266441">
    <property type="component" value="Unassembled WGS sequence"/>
</dbReference>
<dbReference type="PANTHER" id="PTHR33639:SF2">
    <property type="entry name" value="DUF393 DOMAIN-CONTAINING PROTEIN"/>
    <property type="match status" value="1"/>
</dbReference>
<evidence type="ECO:0000313" key="2">
    <source>
        <dbReference type="Proteomes" id="UP000266441"/>
    </source>
</evidence>
<dbReference type="EMBL" id="QWET01000007">
    <property type="protein sequence ID" value="RIH65245.1"/>
    <property type="molecule type" value="Genomic_DNA"/>
</dbReference>
<accession>A0A399CZP7</accession>
<dbReference type="AlphaFoldDB" id="A0A399CZP7"/>
<dbReference type="InterPro" id="IPR052927">
    <property type="entry name" value="DCC_oxidoreductase"/>
</dbReference>
<dbReference type="RefSeq" id="WP_119350167.1">
    <property type="nucleotide sequence ID" value="NZ_JBFHKJ010000401.1"/>
</dbReference>
<comment type="caution">
    <text evidence="1">The sequence shown here is derived from an EMBL/GenBank/DDBJ whole genome shotgun (WGS) entry which is preliminary data.</text>
</comment>
<name>A0A399CZP7_9BACT</name>
<gene>
    <name evidence="1" type="ORF">D1164_11715</name>
</gene>
<dbReference type="OrthoDB" id="9785438at2"/>
<evidence type="ECO:0000313" key="1">
    <source>
        <dbReference type="EMBL" id="RIH65245.1"/>
    </source>
</evidence>
<dbReference type="Pfam" id="PF04134">
    <property type="entry name" value="DCC1-like"/>
    <property type="match status" value="1"/>
</dbReference>
<dbReference type="PANTHER" id="PTHR33639">
    <property type="entry name" value="THIOL-DISULFIDE OXIDOREDUCTASE DCC"/>
    <property type="match status" value="1"/>
</dbReference>
<sequence length="138" mass="16654">MTENPLVLFDGVCNLCNGTVDFILKRDKKKQFRFVPLQSEAGEKLKKKFFAAGEMDSVALIYREKIYFESEAVLMIARLLPPPWRWAAFFRLIPVEWRNRIYRWIARNRYRWFGKKTACRIPTPEEKRFFPEWEDLNL</sequence>
<proteinExistence type="predicted"/>
<dbReference type="InterPro" id="IPR007263">
    <property type="entry name" value="DCC1-like"/>
</dbReference>
<keyword evidence="2" id="KW-1185">Reference proteome</keyword>
<organism evidence="1 2">
    <name type="scientific">Mariniphaga sediminis</name>
    <dbReference type="NCBI Taxonomy" id="1628158"/>
    <lineage>
        <taxon>Bacteria</taxon>
        <taxon>Pseudomonadati</taxon>
        <taxon>Bacteroidota</taxon>
        <taxon>Bacteroidia</taxon>
        <taxon>Marinilabiliales</taxon>
        <taxon>Prolixibacteraceae</taxon>
        <taxon>Mariniphaga</taxon>
    </lineage>
</organism>
<dbReference type="GO" id="GO:0015035">
    <property type="term" value="F:protein-disulfide reductase activity"/>
    <property type="evidence" value="ECO:0007669"/>
    <property type="project" value="InterPro"/>
</dbReference>